<dbReference type="GO" id="GO:0052689">
    <property type="term" value="F:carboxylic ester hydrolase activity"/>
    <property type="evidence" value="ECO:0007669"/>
    <property type="project" value="UniProtKB-KW"/>
</dbReference>
<accession>A0A9X2ALS4</accession>
<organism evidence="10 11">
    <name type="scientific">Variovorax terrae</name>
    <dbReference type="NCBI Taxonomy" id="2923278"/>
    <lineage>
        <taxon>Bacteria</taxon>
        <taxon>Pseudomonadati</taxon>
        <taxon>Pseudomonadota</taxon>
        <taxon>Betaproteobacteria</taxon>
        <taxon>Burkholderiales</taxon>
        <taxon>Comamonadaceae</taxon>
        <taxon>Variovorax</taxon>
    </lineage>
</organism>
<dbReference type="RefSeq" id="WP_243305010.1">
    <property type="nucleotide sequence ID" value="NZ_JALGBI010000001.1"/>
</dbReference>
<keyword evidence="2" id="KW-0719">Serine esterase</keyword>
<name>A0A9X2ALS4_9BURK</name>
<evidence type="ECO:0000313" key="11">
    <source>
        <dbReference type="Proteomes" id="UP001139447"/>
    </source>
</evidence>
<evidence type="ECO:0000256" key="3">
    <source>
        <dbReference type="ARBA" id="ARBA00022723"/>
    </source>
</evidence>
<proteinExistence type="inferred from homology"/>
<evidence type="ECO:0000256" key="9">
    <source>
        <dbReference type="SAM" id="SignalP"/>
    </source>
</evidence>
<keyword evidence="11" id="KW-1185">Reference proteome</keyword>
<dbReference type="SUPFAM" id="SSF53474">
    <property type="entry name" value="alpha/beta-Hydrolases"/>
    <property type="match status" value="1"/>
</dbReference>
<comment type="caution">
    <text evidence="10">The sequence shown here is derived from an EMBL/GenBank/DDBJ whole genome shotgun (WGS) entry which is preliminary data.</text>
</comment>
<dbReference type="InterPro" id="IPR011118">
    <property type="entry name" value="Tannase/feruloyl_esterase"/>
</dbReference>
<evidence type="ECO:0000313" key="10">
    <source>
        <dbReference type="EMBL" id="MCJ0762604.1"/>
    </source>
</evidence>
<feature type="signal peptide" evidence="9">
    <location>
        <begin position="1"/>
        <end position="28"/>
    </location>
</feature>
<feature type="compositionally biased region" description="Pro residues" evidence="8">
    <location>
        <begin position="46"/>
        <end position="55"/>
    </location>
</feature>
<sequence length="906" mass="92666">MPIQRPRGLTLTLAATATSLCLMLAACGGGSGTPFSSADDAGGSGTPPPPTVPPAVEPAAACAALNGASATAAELSLPSGGASVASATFITADAPGNTLGNYCQVRGVIQPLDATASVINFAVNLPSNWNGKAIHFGGGGFNGRLIDGTEPIRFGPADKPAPLALGYATYGDDSGHQSSSITDGRFAMNDEELANYGGNSLKKTHDVAARLIRARYGKNPTKAYFLGTSTGGRDALAYIQRWPADYDGVIANEPALNYSGTRLSNLAVGRALYLNGGAGWVNVAKTLLVQKTVLGACDRLDGAADGIISNVESCRQLNTQILNSLRCAGGADTGNTCLSDAQLATIRTIESPLEFTRYRLANNVTRAGGYNLLEGALVAGPYTTRDLGTRSVPGNPATSSDANMYVTGDQWAKYFVTRVPGLDSLTFDPLDPGAYTQRVQAVSALTDATQPDLSAFLSRGGRLIMLHGLADEVISPNSTIDYFQRVIATVGQAAVDQGVRFYTVPGMGHGTGVFIPNWDSLAALENWVERGLAPATMVAYDAVAGTYGRTRPLCHYPAYPKYKGSGSLDAAVNYSCVADAGDPLACANLPVALTEYKGGNTRGEELTLAVDPTSLKYTITFTASLQRSAGTQRTGSLFAQGHCSYASAESGALFTFGAGGLVHGGVAAASGGGYLPLIAFRDTFANATVGSGFNSIATDYNAIGVDYSATGTATPYAGTGKIRNAGTWQTCQAAAPAPGFIMYDANCSPAGKGYLQFDATRRAFDLKLTSTCGGAGCPSTPTTGGTVTGSIVVGLVGGSPVPLVLTRGTDGSSGLRLYAKQATSLSGGGDGSYTLNSTDGGTNQAASVVGSAFSLGASGPLNLSYDTPVLGVAQTDEAQPGYLLFNSGAAGYFSSGASAFLLGVRN</sequence>
<evidence type="ECO:0000256" key="5">
    <source>
        <dbReference type="ARBA" id="ARBA00022801"/>
    </source>
</evidence>
<dbReference type="Proteomes" id="UP001139447">
    <property type="component" value="Unassembled WGS sequence"/>
</dbReference>
<feature type="chain" id="PRO_5040896666" evidence="9">
    <location>
        <begin position="29"/>
        <end position="906"/>
    </location>
</feature>
<evidence type="ECO:0000256" key="6">
    <source>
        <dbReference type="ARBA" id="ARBA00022837"/>
    </source>
</evidence>
<keyword evidence="3" id="KW-0479">Metal-binding</keyword>
<keyword evidence="7" id="KW-1015">Disulfide bond</keyword>
<dbReference type="PANTHER" id="PTHR33938:SF15">
    <property type="entry name" value="FERULOYL ESTERASE B-RELATED"/>
    <property type="match status" value="1"/>
</dbReference>
<reference evidence="10" key="1">
    <citation type="submission" date="2022-03" db="EMBL/GenBank/DDBJ databases">
        <authorList>
            <person name="Woo C.Y."/>
        </authorList>
    </citation>
    <scope>NUCLEOTIDE SEQUENCE</scope>
    <source>
        <strain evidence="10">CYS-02</strain>
    </source>
</reference>
<gene>
    <name evidence="10" type="ORF">MMF98_05200</name>
</gene>
<evidence type="ECO:0000256" key="1">
    <source>
        <dbReference type="ARBA" id="ARBA00006249"/>
    </source>
</evidence>
<dbReference type="Pfam" id="PF07519">
    <property type="entry name" value="Tannase"/>
    <property type="match status" value="1"/>
</dbReference>
<evidence type="ECO:0000256" key="2">
    <source>
        <dbReference type="ARBA" id="ARBA00022487"/>
    </source>
</evidence>
<evidence type="ECO:0000256" key="4">
    <source>
        <dbReference type="ARBA" id="ARBA00022729"/>
    </source>
</evidence>
<dbReference type="EMBL" id="JALGBI010000001">
    <property type="protein sequence ID" value="MCJ0762604.1"/>
    <property type="molecule type" value="Genomic_DNA"/>
</dbReference>
<dbReference type="InterPro" id="IPR029058">
    <property type="entry name" value="AB_hydrolase_fold"/>
</dbReference>
<comment type="similarity">
    <text evidence="1">Belongs to the tannase family.</text>
</comment>
<dbReference type="GO" id="GO:0046872">
    <property type="term" value="F:metal ion binding"/>
    <property type="evidence" value="ECO:0007669"/>
    <property type="project" value="UniProtKB-KW"/>
</dbReference>
<feature type="region of interest" description="Disordered" evidence="8">
    <location>
        <begin position="36"/>
        <end position="55"/>
    </location>
</feature>
<dbReference type="Gene3D" id="3.40.50.1820">
    <property type="entry name" value="alpha/beta hydrolase"/>
    <property type="match status" value="1"/>
</dbReference>
<keyword evidence="5 10" id="KW-0378">Hydrolase</keyword>
<keyword evidence="4 9" id="KW-0732">Signal</keyword>
<keyword evidence="6" id="KW-0106">Calcium</keyword>
<protein>
    <submittedName>
        <fullName evidence="10">Tannase/feruloyl esterase family alpha/beta hydrolase</fullName>
    </submittedName>
</protein>
<dbReference type="PROSITE" id="PS51257">
    <property type="entry name" value="PROKAR_LIPOPROTEIN"/>
    <property type="match status" value="1"/>
</dbReference>
<dbReference type="AlphaFoldDB" id="A0A9X2ALS4"/>
<dbReference type="PANTHER" id="PTHR33938">
    <property type="entry name" value="FERULOYL ESTERASE B-RELATED"/>
    <property type="match status" value="1"/>
</dbReference>
<evidence type="ECO:0000256" key="8">
    <source>
        <dbReference type="SAM" id="MobiDB-lite"/>
    </source>
</evidence>
<evidence type="ECO:0000256" key="7">
    <source>
        <dbReference type="ARBA" id="ARBA00023157"/>
    </source>
</evidence>